<gene>
    <name evidence="2" type="ORF">CINC_LOCUS6938</name>
</gene>
<proteinExistence type="predicted"/>
<dbReference type="AlphaFoldDB" id="A0A9N8KVI8"/>
<protein>
    <submittedName>
        <fullName evidence="2">Uncharacterized protein</fullName>
    </submittedName>
</protein>
<evidence type="ECO:0000313" key="2">
    <source>
        <dbReference type="EMBL" id="CAD0204631.1"/>
    </source>
</evidence>
<evidence type="ECO:0000313" key="3">
    <source>
        <dbReference type="Proteomes" id="UP001154114"/>
    </source>
</evidence>
<evidence type="ECO:0000256" key="1">
    <source>
        <dbReference type="SAM" id="MobiDB-lite"/>
    </source>
</evidence>
<dbReference type="EMBL" id="LR824025">
    <property type="protein sequence ID" value="CAD0204631.1"/>
    <property type="molecule type" value="Genomic_DNA"/>
</dbReference>
<dbReference type="Proteomes" id="UP001154114">
    <property type="component" value="Chromosome 22"/>
</dbReference>
<feature type="compositionally biased region" description="Low complexity" evidence="1">
    <location>
        <begin position="111"/>
        <end position="120"/>
    </location>
</feature>
<feature type="region of interest" description="Disordered" evidence="1">
    <location>
        <begin position="84"/>
        <end position="185"/>
    </location>
</feature>
<feature type="compositionally biased region" description="Low complexity" evidence="1">
    <location>
        <begin position="166"/>
        <end position="176"/>
    </location>
</feature>
<sequence length="216" mass="23289">MRRSTTARDMRHATRRACEPGQCRRRGASRSQRYIRARVTSRRSRAASRLRCGVRLPANPVTDIRHAHARTSAVAKYYDTHAHPPRHRGWHRAAPHSQAMGNDSHAHARCGSNGSGTSSGCKASSVASWRVRRTSARGGGAAAATATRARSASERAETIVREERLPPAAASASRAPHAPHARRRRGGRVCCGHTLQAACSAPSAHTPQGQAEHSTV</sequence>
<keyword evidence="3" id="KW-1185">Reference proteome</keyword>
<reference evidence="2" key="1">
    <citation type="submission" date="2021-12" db="EMBL/GenBank/DDBJ databases">
        <authorList>
            <person name="King R."/>
        </authorList>
    </citation>
    <scope>NUCLEOTIDE SEQUENCE</scope>
</reference>
<name>A0A9N8KVI8_CHRIL</name>
<feature type="compositionally biased region" description="Basic and acidic residues" evidence="1">
    <location>
        <begin position="151"/>
        <end position="165"/>
    </location>
</feature>
<accession>A0A9N8KVI8</accession>
<organism evidence="2 3">
    <name type="scientific">Chrysodeixis includens</name>
    <name type="common">Soybean looper</name>
    <name type="synonym">Pseudoplusia includens</name>
    <dbReference type="NCBI Taxonomy" id="689277"/>
    <lineage>
        <taxon>Eukaryota</taxon>
        <taxon>Metazoa</taxon>
        <taxon>Ecdysozoa</taxon>
        <taxon>Arthropoda</taxon>
        <taxon>Hexapoda</taxon>
        <taxon>Insecta</taxon>
        <taxon>Pterygota</taxon>
        <taxon>Neoptera</taxon>
        <taxon>Endopterygota</taxon>
        <taxon>Lepidoptera</taxon>
        <taxon>Glossata</taxon>
        <taxon>Ditrysia</taxon>
        <taxon>Noctuoidea</taxon>
        <taxon>Noctuidae</taxon>
        <taxon>Plusiinae</taxon>
        <taxon>Chrysodeixis</taxon>
    </lineage>
</organism>
<feature type="compositionally biased region" description="Basic residues" evidence="1">
    <location>
        <begin position="84"/>
        <end position="94"/>
    </location>
</feature>